<comment type="caution">
    <text evidence="1">The sequence shown here is derived from an EMBL/GenBank/DDBJ whole genome shotgun (WGS) entry which is preliminary data.</text>
</comment>
<dbReference type="Proteomes" id="UP000462621">
    <property type="component" value="Unassembled WGS sequence"/>
</dbReference>
<proteinExistence type="predicted"/>
<reference evidence="1 2" key="1">
    <citation type="submission" date="2019-10" db="EMBL/GenBank/DDBJ databases">
        <title>Vibrio sp. nov. isolated from a shrimp pond.</title>
        <authorList>
            <person name="Gomez-Gil B."/>
            <person name="Enciso-Ibarra J."/>
            <person name="Enciso-Ibarra K."/>
            <person name="Bolan-Mejia C."/>
        </authorList>
    </citation>
    <scope>NUCLEOTIDE SEQUENCE [LARGE SCALE GENOMIC DNA]</scope>
    <source>
        <strain evidence="1 2">CAIM 722</strain>
    </source>
</reference>
<evidence type="ECO:0000313" key="2">
    <source>
        <dbReference type="Proteomes" id="UP000462621"/>
    </source>
</evidence>
<gene>
    <name evidence="1" type="ORF">F9817_02030</name>
</gene>
<evidence type="ECO:0000313" key="1">
    <source>
        <dbReference type="EMBL" id="MZI91982.1"/>
    </source>
</evidence>
<dbReference type="AlphaFoldDB" id="A0A7X4LHG9"/>
<dbReference type="EMBL" id="WEKT01000002">
    <property type="protein sequence ID" value="MZI91982.1"/>
    <property type="molecule type" value="Genomic_DNA"/>
</dbReference>
<organism evidence="1 2">
    <name type="scientific">Vibrio eleionomae</name>
    <dbReference type="NCBI Taxonomy" id="2653505"/>
    <lineage>
        <taxon>Bacteria</taxon>
        <taxon>Pseudomonadati</taxon>
        <taxon>Pseudomonadota</taxon>
        <taxon>Gammaproteobacteria</taxon>
        <taxon>Vibrionales</taxon>
        <taxon>Vibrionaceae</taxon>
        <taxon>Vibrio</taxon>
    </lineage>
</organism>
<accession>A0A7X4LHG9</accession>
<name>A0A7X4LHG9_9VIBR</name>
<protein>
    <submittedName>
        <fullName evidence="1">Uncharacterized protein</fullName>
    </submittedName>
</protein>
<keyword evidence="2" id="KW-1185">Reference proteome</keyword>
<dbReference type="RefSeq" id="WP_161153293.1">
    <property type="nucleotide sequence ID" value="NZ_WEKT01000002.1"/>
</dbReference>
<sequence length="164" mass="18986">MDLQQCWSSFLKAEQLLQDGHWPQAHYLLEDILHDLPGHINQAATDDHTKPCQFSCLIAGLRDTTVYQSEILNNMGQQQRAFEALNQSYALLQFLSIEDSDLIRSVSKVLEKHSEDLLHHMGAFCHAQRNAQWQLEYEQVEKAHHHFSQLKRLNDLQPNAVVMN</sequence>